<reference evidence="4" key="1">
    <citation type="submission" date="2021-01" db="EMBL/GenBank/DDBJ databases">
        <authorList>
            <person name="Corre E."/>
            <person name="Pelletier E."/>
            <person name="Niang G."/>
            <person name="Scheremetjew M."/>
            <person name="Finn R."/>
            <person name="Kale V."/>
            <person name="Holt S."/>
            <person name="Cochrane G."/>
            <person name="Meng A."/>
            <person name="Brown T."/>
            <person name="Cohen L."/>
        </authorList>
    </citation>
    <scope>NUCLEOTIDE SEQUENCE</scope>
    <source>
        <strain evidence="4">SL-175</strain>
    </source>
</reference>
<protein>
    <recommendedName>
        <fullName evidence="3">TsaA-like domain-containing protein</fullName>
    </recommendedName>
</protein>
<keyword evidence="1" id="KW-0949">S-adenosyl-L-methionine</keyword>
<sequence>MASALRQAEMMLAESAAALAREVRARAAERAGRVRAERALREAELRLLTMCTREAGNDSDDVAAVASYKIKDASATSASSSHGSVFPLTPLGTFYSSFSRRNGTPRQPHLVPMARGRMVLHPRIPNAALEGLDEFSHVWLIYVFHANTDLQQSMGTDPKRSTARAKVRVPRLNGERRGVLATRSPHRPSPLGLSLAAVRLIDLVNGVLEVGGADLVDGTPILDVKPYLPFCDAPPTWGSPPFAPDWVAAESSMPGGEPLQLAAVRWAPGARESVRQTWEARGGVRRSLYHTADDVALFIEQALSRDIRSAHQRKKNDDTRATATEGFDRTAGASVACYGRSAPSEVTAHGVNTDVKAGDDSTVAARDAKTVDARRWRGEENEEEEGEYYRDGVDVDVKTNEESCEDGGENQTGKWEVVLDGIPIRYDVLPSGEVVIA</sequence>
<comment type="similarity">
    <text evidence="2">Belongs to the tRNA methyltransferase O family.</text>
</comment>
<feature type="domain" description="TsaA-like" evidence="3">
    <location>
        <begin position="88"/>
        <end position="236"/>
    </location>
</feature>
<dbReference type="EMBL" id="HBFC01021507">
    <property type="protein sequence ID" value="CAD8710166.1"/>
    <property type="molecule type" value="Transcribed_RNA"/>
</dbReference>
<dbReference type="PANTHER" id="PTHR12818">
    <property type="entry name" value="TRNA (ADENINE(37)-N6)-METHYLTRANSFERASE"/>
    <property type="match status" value="1"/>
</dbReference>
<name>A0A7S0SMQ8_9CHLO</name>
<dbReference type="Pfam" id="PF01980">
    <property type="entry name" value="TrmO_N"/>
    <property type="match status" value="1"/>
</dbReference>
<dbReference type="InterPro" id="IPR036413">
    <property type="entry name" value="YaeB-like_sf"/>
</dbReference>
<dbReference type="Gene3D" id="2.40.30.70">
    <property type="entry name" value="YaeB-like"/>
    <property type="match status" value="1"/>
</dbReference>
<gene>
    <name evidence="4" type="ORF">MANT1106_LOCUS12852</name>
</gene>
<evidence type="ECO:0000313" key="4">
    <source>
        <dbReference type="EMBL" id="CAD8710166.1"/>
    </source>
</evidence>
<evidence type="ECO:0000256" key="2">
    <source>
        <dbReference type="ARBA" id="ARBA00033753"/>
    </source>
</evidence>
<dbReference type="AlphaFoldDB" id="A0A7S0SMQ8"/>
<evidence type="ECO:0000259" key="3">
    <source>
        <dbReference type="PROSITE" id="PS51668"/>
    </source>
</evidence>
<organism evidence="4">
    <name type="scientific">Mantoniella antarctica</name>
    <dbReference type="NCBI Taxonomy" id="81844"/>
    <lineage>
        <taxon>Eukaryota</taxon>
        <taxon>Viridiplantae</taxon>
        <taxon>Chlorophyta</taxon>
        <taxon>Mamiellophyceae</taxon>
        <taxon>Mamiellales</taxon>
        <taxon>Mamiellaceae</taxon>
        <taxon>Mantoniella</taxon>
    </lineage>
</organism>
<dbReference type="PANTHER" id="PTHR12818:SF0">
    <property type="entry name" value="TRNA (ADENINE(37)-N6)-METHYLTRANSFERASE"/>
    <property type="match status" value="1"/>
</dbReference>
<dbReference type="SUPFAM" id="SSF118196">
    <property type="entry name" value="YaeB-like"/>
    <property type="match status" value="1"/>
</dbReference>
<proteinExistence type="inferred from homology"/>
<dbReference type="CDD" id="cd09281">
    <property type="entry name" value="UPF0066"/>
    <property type="match status" value="1"/>
</dbReference>
<dbReference type="InterPro" id="IPR040372">
    <property type="entry name" value="YaeB-like"/>
</dbReference>
<dbReference type="InterPro" id="IPR023370">
    <property type="entry name" value="TrmO-like_N"/>
</dbReference>
<accession>A0A7S0SMQ8</accession>
<dbReference type="PROSITE" id="PS51668">
    <property type="entry name" value="TSAA_2"/>
    <property type="match status" value="1"/>
</dbReference>
<dbReference type="InterPro" id="IPR036414">
    <property type="entry name" value="YaeB_N_sf"/>
</dbReference>
<evidence type="ECO:0000256" key="1">
    <source>
        <dbReference type="ARBA" id="ARBA00022691"/>
    </source>
</evidence>